<evidence type="ECO:0000259" key="9">
    <source>
        <dbReference type="Pfam" id="PF12704"/>
    </source>
</evidence>
<feature type="transmembrane region" description="Helical" evidence="7">
    <location>
        <begin position="338"/>
        <end position="369"/>
    </location>
</feature>
<dbReference type="InterPro" id="IPR050250">
    <property type="entry name" value="Macrolide_Exporter_MacB"/>
</dbReference>
<keyword evidence="4 7" id="KW-1133">Transmembrane helix</keyword>
<reference evidence="10" key="1">
    <citation type="submission" date="2021-01" db="EMBL/GenBank/DDBJ databases">
        <title>Whole genome shotgun sequence of Virgisporangium aurantiacum NBRC 16421.</title>
        <authorList>
            <person name="Komaki H."/>
            <person name="Tamura T."/>
        </authorList>
    </citation>
    <scope>NUCLEOTIDE SEQUENCE</scope>
    <source>
        <strain evidence="10">NBRC 16421</strain>
    </source>
</reference>
<keyword evidence="11" id="KW-1185">Reference proteome</keyword>
<evidence type="ECO:0000313" key="11">
    <source>
        <dbReference type="Proteomes" id="UP000612585"/>
    </source>
</evidence>
<dbReference type="InterPro" id="IPR025857">
    <property type="entry name" value="MacB_PCD"/>
</dbReference>
<keyword evidence="3 7" id="KW-0812">Transmembrane</keyword>
<dbReference type="RefSeq" id="WP_204004322.1">
    <property type="nucleotide sequence ID" value="NZ_BOPG01000051.1"/>
</dbReference>
<gene>
    <name evidence="10" type="ORF">Vau01_077870</name>
</gene>
<feature type="transmembrane region" description="Helical" evidence="7">
    <location>
        <begin position="291"/>
        <end position="317"/>
    </location>
</feature>
<comment type="similarity">
    <text evidence="6">Belongs to the ABC-4 integral membrane protein family.</text>
</comment>
<feature type="transmembrane region" description="Helical" evidence="7">
    <location>
        <begin position="381"/>
        <end position="401"/>
    </location>
</feature>
<feature type="domain" description="MacB-like periplasmic core" evidence="9">
    <location>
        <begin position="34"/>
        <end position="252"/>
    </location>
</feature>
<evidence type="ECO:0000256" key="7">
    <source>
        <dbReference type="SAM" id="Phobius"/>
    </source>
</evidence>
<dbReference type="GO" id="GO:0022857">
    <property type="term" value="F:transmembrane transporter activity"/>
    <property type="evidence" value="ECO:0007669"/>
    <property type="project" value="TreeGrafter"/>
</dbReference>
<dbReference type="PANTHER" id="PTHR30572">
    <property type="entry name" value="MEMBRANE COMPONENT OF TRANSPORTER-RELATED"/>
    <property type="match status" value="1"/>
</dbReference>
<proteinExistence type="inferred from homology"/>
<dbReference type="Proteomes" id="UP000612585">
    <property type="component" value="Unassembled WGS sequence"/>
</dbReference>
<evidence type="ECO:0000256" key="3">
    <source>
        <dbReference type="ARBA" id="ARBA00022692"/>
    </source>
</evidence>
<accession>A0A8J3ZA99</accession>
<evidence type="ECO:0000259" key="8">
    <source>
        <dbReference type="Pfam" id="PF02687"/>
    </source>
</evidence>
<sequence length="414" mass="42721">MPRRCDRVVEPSRLRGADLVAEALAGILQRPARSVLTMLGAILGIGSFVAVLGLTATAGGQIDRRFTVLAATEVTVDDVGTGDHLDTAISFPPDAGTRIHAVTGVVAAGVWWPVPTRGVRVTTGPAGPASGPTDDGAGLTLMAADPGALVAMRPRMRTGRLFDGFHQSRAERVAVLGRAAATRLGLTRLDAAPAVFVDGTPFTVIGIIDDLRRQPEALLSIVIPSTTALADYGPPVEPRARMLIETRLGAAQVVAAQAAVALRPDAPGRFKVTAPPDPKSLRNTVAGDLNALFLLLAGISLAVGAIGIANTTLVAVLERTGEIGLRRSLGARRRHVAAQFLTESTVLGTLGGLIGTSVGVVTVVLVALARHWTATLEPATVLPAPLAGTVVGLVAGLYPALRAARIEPAEALRR</sequence>
<dbReference type="AlphaFoldDB" id="A0A8J3ZA99"/>
<evidence type="ECO:0000256" key="1">
    <source>
        <dbReference type="ARBA" id="ARBA00004651"/>
    </source>
</evidence>
<evidence type="ECO:0000256" key="6">
    <source>
        <dbReference type="ARBA" id="ARBA00038076"/>
    </source>
</evidence>
<organism evidence="10 11">
    <name type="scientific">Virgisporangium aurantiacum</name>
    <dbReference type="NCBI Taxonomy" id="175570"/>
    <lineage>
        <taxon>Bacteria</taxon>
        <taxon>Bacillati</taxon>
        <taxon>Actinomycetota</taxon>
        <taxon>Actinomycetes</taxon>
        <taxon>Micromonosporales</taxon>
        <taxon>Micromonosporaceae</taxon>
        <taxon>Virgisporangium</taxon>
    </lineage>
</organism>
<evidence type="ECO:0000313" key="10">
    <source>
        <dbReference type="EMBL" id="GIJ60271.1"/>
    </source>
</evidence>
<name>A0A8J3ZA99_9ACTN</name>
<keyword evidence="2" id="KW-1003">Cell membrane</keyword>
<protein>
    <submittedName>
        <fullName evidence="10">ABC transporter permease</fullName>
    </submittedName>
</protein>
<dbReference type="EMBL" id="BOPG01000051">
    <property type="protein sequence ID" value="GIJ60271.1"/>
    <property type="molecule type" value="Genomic_DNA"/>
</dbReference>
<comment type="caution">
    <text evidence="10">The sequence shown here is derived from an EMBL/GenBank/DDBJ whole genome shotgun (WGS) entry which is preliminary data.</text>
</comment>
<evidence type="ECO:0000256" key="2">
    <source>
        <dbReference type="ARBA" id="ARBA00022475"/>
    </source>
</evidence>
<evidence type="ECO:0000256" key="4">
    <source>
        <dbReference type="ARBA" id="ARBA00022989"/>
    </source>
</evidence>
<dbReference type="GO" id="GO:0005886">
    <property type="term" value="C:plasma membrane"/>
    <property type="evidence" value="ECO:0007669"/>
    <property type="project" value="UniProtKB-SubCell"/>
</dbReference>
<dbReference type="Pfam" id="PF02687">
    <property type="entry name" value="FtsX"/>
    <property type="match status" value="1"/>
</dbReference>
<dbReference type="Pfam" id="PF12704">
    <property type="entry name" value="MacB_PCD"/>
    <property type="match status" value="1"/>
</dbReference>
<keyword evidence="5 7" id="KW-0472">Membrane</keyword>
<dbReference type="InterPro" id="IPR003838">
    <property type="entry name" value="ABC3_permease_C"/>
</dbReference>
<feature type="transmembrane region" description="Helical" evidence="7">
    <location>
        <begin position="35"/>
        <end position="56"/>
    </location>
</feature>
<feature type="domain" description="ABC3 transporter permease C-terminal" evidence="8">
    <location>
        <begin position="295"/>
        <end position="408"/>
    </location>
</feature>
<comment type="subcellular location">
    <subcellularLocation>
        <location evidence="1">Cell membrane</location>
        <topology evidence="1">Multi-pass membrane protein</topology>
    </subcellularLocation>
</comment>
<evidence type="ECO:0000256" key="5">
    <source>
        <dbReference type="ARBA" id="ARBA00023136"/>
    </source>
</evidence>
<dbReference type="PANTHER" id="PTHR30572:SF4">
    <property type="entry name" value="ABC TRANSPORTER PERMEASE YTRF"/>
    <property type="match status" value="1"/>
</dbReference>